<evidence type="ECO:0000313" key="2">
    <source>
        <dbReference type="EMBL" id="KAF7192113.1"/>
    </source>
</evidence>
<keyword evidence="1" id="KW-0812">Transmembrane</keyword>
<feature type="transmembrane region" description="Helical" evidence="1">
    <location>
        <begin position="140"/>
        <end position="164"/>
    </location>
</feature>
<dbReference type="AlphaFoldDB" id="A0A8H6RJQ2"/>
<feature type="transmembrane region" description="Helical" evidence="1">
    <location>
        <begin position="89"/>
        <end position="113"/>
    </location>
</feature>
<evidence type="ECO:0000256" key="1">
    <source>
        <dbReference type="SAM" id="Phobius"/>
    </source>
</evidence>
<proteinExistence type="predicted"/>
<protein>
    <submittedName>
        <fullName evidence="2">Uncharacterized protein</fullName>
    </submittedName>
</protein>
<reference evidence="2" key="1">
    <citation type="submission" date="2020-04" db="EMBL/GenBank/DDBJ databases">
        <title>Draft genome resource of the tomato pathogen Pseudocercospora fuligena.</title>
        <authorList>
            <person name="Zaccaron A."/>
        </authorList>
    </citation>
    <scope>NUCLEOTIDE SEQUENCE</scope>
    <source>
        <strain evidence="2">PF001</strain>
    </source>
</reference>
<evidence type="ECO:0000313" key="3">
    <source>
        <dbReference type="Proteomes" id="UP000660729"/>
    </source>
</evidence>
<organism evidence="2 3">
    <name type="scientific">Pseudocercospora fuligena</name>
    <dbReference type="NCBI Taxonomy" id="685502"/>
    <lineage>
        <taxon>Eukaryota</taxon>
        <taxon>Fungi</taxon>
        <taxon>Dikarya</taxon>
        <taxon>Ascomycota</taxon>
        <taxon>Pezizomycotina</taxon>
        <taxon>Dothideomycetes</taxon>
        <taxon>Dothideomycetidae</taxon>
        <taxon>Mycosphaerellales</taxon>
        <taxon>Mycosphaerellaceae</taxon>
        <taxon>Pseudocercospora</taxon>
    </lineage>
</organism>
<feature type="transmembrane region" description="Helical" evidence="1">
    <location>
        <begin position="21"/>
        <end position="41"/>
    </location>
</feature>
<name>A0A8H6RJQ2_9PEZI</name>
<feature type="transmembrane region" description="Helical" evidence="1">
    <location>
        <begin position="61"/>
        <end position="82"/>
    </location>
</feature>
<comment type="caution">
    <text evidence="2">The sequence shown here is derived from an EMBL/GenBank/DDBJ whole genome shotgun (WGS) entry which is preliminary data.</text>
</comment>
<keyword evidence="3" id="KW-1185">Reference proteome</keyword>
<gene>
    <name evidence="2" type="ORF">HII31_06499</name>
</gene>
<dbReference type="Proteomes" id="UP000660729">
    <property type="component" value="Unassembled WGS sequence"/>
</dbReference>
<accession>A0A8H6RJQ2</accession>
<dbReference type="EMBL" id="JABCIY010000150">
    <property type="protein sequence ID" value="KAF7192113.1"/>
    <property type="molecule type" value="Genomic_DNA"/>
</dbReference>
<keyword evidence="1" id="KW-0472">Membrane</keyword>
<sequence>MMFRILTCSTEPIYIARSIQLILSISTITLSMLIINTFLSLDIARCGPDKQSCTTSISERIPLMVAVTSGILSFFAWIFGCLYEFSKELPVIIVVVFDLLAFVGFLIAGFITIPNRIDYGGRERCGMLDQYSGGSDVCGIWTVDIVLCFIAAILQMALMTWIVLGIRRRPRARAVPVQQGIPLQTLTASGRAVRGTSDR</sequence>
<keyword evidence="1" id="KW-1133">Transmembrane helix</keyword>